<sequence>MSACKRCGVRGQKSIHEGNLPAYVNRRTAFPQLHTFLWHFLSVHIERETFPPACIFSGEEKHPERISTLPDRYFAFARGYGCAIPRNGSSSRSKKEKKKEAVLEHISALSCVHVPLLSNNCHIHFHFLCARGNQIGAVLPTVSASRKFSSPISYSLKKSHHFNGGIDSCLCYSHPFALIREKLIMEGVLSFHEEVSTGF</sequence>
<evidence type="ECO:0000313" key="1">
    <source>
        <dbReference type="EMBL" id="GIY87694.1"/>
    </source>
</evidence>
<accession>A0AAV4X1K0</accession>
<dbReference type="Proteomes" id="UP001054945">
    <property type="component" value="Unassembled WGS sequence"/>
</dbReference>
<evidence type="ECO:0000313" key="2">
    <source>
        <dbReference type="Proteomes" id="UP001054945"/>
    </source>
</evidence>
<keyword evidence="2" id="KW-1185">Reference proteome</keyword>
<dbReference type="EMBL" id="BPLR01016964">
    <property type="protein sequence ID" value="GIY87694.1"/>
    <property type="molecule type" value="Genomic_DNA"/>
</dbReference>
<organism evidence="1 2">
    <name type="scientific">Caerostris extrusa</name>
    <name type="common">Bark spider</name>
    <name type="synonym">Caerostris bankana</name>
    <dbReference type="NCBI Taxonomy" id="172846"/>
    <lineage>
        <taxon>Eukaryota</taxon>
        <taxon>Metazoa</taxon>
        <taxon>Ecdysozoa</taxon>
        <taxon>Arthropoda</taxon>
        <taxon>Chelicerata</taxon>
        <taxon>Arachnida</taxon>
        <taxon>Araneae</taxon>
        <taxon>Araneomorphae</taxon>
        <taxon>Entelegynae</taxon>
        <taxon>Araneoidea</taxon>
        <taxon>Araneidae</taxon>
        <taxon>Caerostris</taxon>
    </lineage>
</organism>
<name>A0AAV4X1K0_CAEEX</name>
<reference evidence="1 2" key="1">
    <citation type="submission" date="2021-06" db="EMBL/GenBank/DDBJ databases">
        <title>Caerostris extrusa draft genome.</title>
        <authorList>
            <person name="Kono N."/>
            <person name="Arakawa K."/>
        </authorList>
    </citation>
    <scope>NUCLEOTIDE SEQUENCE [LARGE SCALE GENOMIC DNA]</scope>
</reference>
<protein>
    <submittedName>
        <fullName evidence="1">Uncharacterized protein</fullName>
    </submittedName>
</protein>
<proteinExistence type="predicted"/>
<dbReference type="AlphaFoldDB" id="A0AAV4X1K0"/>
<comment type="caution">
    <text evidence="1">The sequence shown here is derived from an EMBL/GenBank/DDBJ whole genome shotgun (WGS) entry which is preliminary data.</text>
</comment>
<gene>
    <name evidence="1" type="ORF">CEXT_314551</name>
</gene>